<dbReference type="Proteomes" id="UP000635606">
    <property type="component" value="Unassembled WGS sequence"/>
</dbReference>
<organism evidence="1 2">
    <name type="scientific">Virgisporangium ochraceum</name>
    <dbReference type="NCBI Taxonomy" id="65505"/>
    <lineage>
        <taxon>Bacteria</taxon>
        <taxon>Bacillati</taxon>
        <taxon>Actinomycetota</taxon>
        <taxon>Actinomycetes</taxon>
        <taxon>Micromonosporales</taxon>
        <taxon>Micromonosporaceae</taxon>
        <taxon>Virgisporangium</taxon>
    </lineage>
</organism>
<proteinExistence type="predicted"/>
<reference evidence="1" key="1">
    <citation type="submission" date="2021-01" db="EMBL/GenBank/DDBJ databases">
        <title>Whole genome shotgun sequence of Virgisporangium ochraceum NBRC 16418.</title>
        <authorList>
            <person name="Komaki H."/>
            <person name="Tamura T."/>
        </authorList>
    </citation>
    <scope>NUCLEOTIDE SEQUENCE</scope>
    <source>
        <strain evidence="1">NBRC 16418</strain>
    </source>
</reference>
<evidence type="ECO:0000313" key="2">
    <source>
        <dbReference type="Proteomes" id="UP000635606"/>
    </source>
</evidence>
<comment type="caution">
    <text evidence="1">The sequence shown here is derived from an EMBL/GenBank/DDBJ whole genome shotgun (WGS) entry which is preliminary data.</text>
</comment>
<evidence type="ECO:0000313" key="1">
    <source>
        <dbReference type="EMBL" id="GIJ67678.1"/>
    </source>
</evidence>
<keyword evidence="2" id="KW-1185">Reference proteome</keyword>
<dbReference type="EMBL" id="BOPH01000029">
    <property type="protein sequence ID" value="GIJ67678.1"/>
    <property type="molecule type" value="Genomic_DNA"/>
</dbReference>
<dbReference type="AlphaFoldDB" id="A0A8J4EAR1"/>
<name>A0A8J4EAR1_9ACTN</name>
<gene>
    <name evidence="1" type="ORF">Voc01_025950</name>
</gene>
<protein>
    <submittedName>
        <fullName evidence="1">Uncharacterized protein</fullName>
    </submittedName>
</protein>
<accession>A0A8J4EAR1</accession>
<sequence>MAATLRTVTDAVTRWRQFERTVVERGLGRGLGYAPRQLRYARSVEHRHGADVSHLLPADYRAFVAEVGYPVLGFGYYDREGFSFLPPEAMESRSVDLPGPDDEWPEATEGGPTRCLFALFAAWDLSEIEGYAFGPADGADRAGGPAVWLVENGMAREVAHATFTEWLAGELTRQETRLADVSPEWDDDPHRLVDYSVDGGYDQKPYTAGDLDLVWVERQEGSPYSYGLVDRAGTWLIPLGKRFRSVRPFRDGIAEVILNDPTTSYAGPWSRIRTDGSVVG</sequence>